<accession>A0A1F5YWE3</accession>
<keyword evidence="1" id="KW-0812">Transmembrane</keyword>
<keyword evidence="1" id="KW-0472">Membrane</keyword>
<evidence type="ECO:0000256" key="1">
    <source>
        <dbReference type="SAM" id="Phobius"/>
    </source>
</evidence>
<protein>
    <recommendedName>
        <fullName evidence="4">Glycosyltransferase RgtA/B/C/D-like domain-containing protein</fullName>
    </recommendedName>
</protein>
<dbReference type="EMBL" id="MFJD01000004">
    <property type="protein sequence ID" value="OGG04222.1"/>
    <property type="molecule type" value="Genomic_DNA"/>
</dbReference>
<dbReference type="STRING" id="1798374.A2Z33_03670"/>
<feature type="transmembrane region" description="Helical" evidence="1">
    <location>
        <begin position="206"/>
        <end position="226"/>
    </location>
</feature>
<feature type="transmembrane region" description="Helical" evidence="1">
    <location>
        <begin position="412"/>
        <end position="431"/>
    </location>
</feature>
<evidence type="ECO:0008006" key="4">
    <source>
        <dbReference type="Google" id="ProtNLM"/>
    </source>
</evidence>
<evidence type="ECO:0000313" key="2">
    <source>
        <dbReference type="EMBL" id="OGG04222.1"/>
    </source>
</evidence>
<feature type="transmembrane region" description="Helical" evidence="1">
    <location>
        <begin position="443"/>
        <end position="462"/>
    </location>
</feature>
<evidence type="ECO:0000313" key="3">
    <source>
        <dbReference type="Proteomes" id="UP000178448"/>
    </source>
</evidence>
<organism evidence="2 3">
    <name type="scientific">Candidatus Gottesmanbacteria bacterium RBG_16_52_11</name>
    <dbReference type="NCBI Taxonomy" id="1798374"/>
    <lineage>
        <taxon>Bacteria</taxon>
        <taxon>Candidatus Gottesmaniibacteriota</taxon>
    </lineage>
</organism>
<name>A0A1F5YWE3_9BACT</name>
<feature type="transmembrane region" description="Helical" evidence="1">
    <location>
        <begin position="300"/>
        <end position="332"/>
    </location>
</feature>
<feature type="transmembrane region" description="Helical" evidence="1">
    <location>
        <begin position="474"/>
        <end position="493"/>
    </location>
</feature>
<proteinExistence type="predicted"/>
<sequence>MGDLYNTYVFSLTDPRLFLYWIYFLGAVILAFAVPGAVLLRRFKPGLLMLWGVGIPMGIALWAWQGYIFGYLNIRWASYLYLLVFVAVWVWPFVHRHRRPKPKSVISGKPDAVSAGIVVLGALFQLFMILFTAVRYRGTMYFCCAMVEDNWWFAAIARELVRHFPPMQPGMYGVPLANYHYWSNLVVAELSRVFGLPILHTQFQFMGLLLALTLGVGVMALGNLFFWPRNVIRWMLFFFYFGSDAIYWLLLGLGKGMSFSMNSLENGTLLLANLPRAYAVVVLIAAIGLIHLVHTSKDRWIWLVTALVLASLAGLKIYVAVFAYTGLVAATLYLLATRQPSGQLMRLGIATGILALVVYIPTNSTAGGLFYTGFWRFENFIVQEQLGLSRWELARVVFAEHRNLIRALGYDLWFFTVYTAATFGTKLLGLFQTRRSLRMIPGYLQAFLIGGMAVSFVAGGFFQQRVGSSNTFNFLVNVFIFGSLYAGLGAWQLSGMFPRPLSFAIVTLIVAVTIPRSISEVQKTYAAVSGTGGFHLNRQVEEGLVYLRDRVPADAIVAVDTDDLSFDHNSPTVSFLADKTTYYSGMGLLKHFNMDTFDRDKTMYAVFRRSDPRITAALLRGQGINYLLVATPSAIPATESGRFLTPVFQNEKVSVLKVMRDSLRPIIEAH</sequence>
<feature type="transmembrane region" description="Helical" evidence="1">
    <location>
        <begin position="76"/>
        <end position="94"/>
    </location>
</feature>
<feature type="transmembrane region" description="Helical" evidence="1">
    <location>
        <begin position="232"/>
        <end position="253"/>
    </location>
</feature>
<feature type="transmembrane region" description="Helical" evidence="1">
    <location>
        <begin position="344"/>
        <end position="362"/>
    </location>
</feature>
<comment type="caution">
    <text evidence="2">The sequence shown here is derived from an EMBL/GenBank/DDBJ whole genome shotgun (WGS) entry which is preliminary data.</text>
</comment>
<feature type="transmembrane region" description="Helical" evidence="1">
    <location>
        <begin position="47"/>
        <end position="64"/>
    </location>
</feature>
<feature type="transmembrane region" description="Helical" evidence="1">
    <location>
        <begin position="20"/>
        <end position="40"/>
    </location>
</feature>
<reference evidence="2 3" key="1">
    <citation type="journal article" date="2016" name="Nat. Commun.">
        <title>Thousands of microbial genomes shed light on interconnected biogeochemical processes in an aquifer system.</title>
        <authorList>
            <person name="Anantharaman K."/>
            <person name="Brown C.T."/>
            <person name="Hug L.A."/>
            <person name="Sharon I."/>
            <person name="Castelle C.J."/>
            <person name="Probst A.J."/>
            <person name="Thomas B.C."/>
            <person name="Singh A."/>
            <person name="Wilkins M.J."/>
            <person name="Karaoz U."/>
            <person name="Brodie E.L."/>
            <person name="Williams K.H."/>
            <person name="Hubbard S.S."/>
            <person name="Banfield J.F."/>
        </authorList>
    </citation>
    <scope>NUCLEOTIDE SEQUENCE [LARGE SCALE GENOMIC DNA]</scope>
</reference>
<feature type="transmembrane region" description="Helical" evidence="1">
    <location>
        <begin position="115"/>
        <end position="136"/>
    </location>
</feature>
<gene>
    <name evidence="2" type="ORF">A2Z33_03670</name>
</gene>
<dbReference type="Proteomes" id="UP000178448">
    <property type="component" value="Unassembled WGS sequence"/>
</dbReference>
<dbReference type="AlphaFoldDB" id="A0A1F5YWE3"/>
<feature type="transmembrane region" description="Helical" evidence="1">
    <location>
        <begin position="274"/>
        <end position="294"/>
    </location>
</feature>
<keyword evidence="1" id="KW-1133">Transmembrane helix</keyword>